<dbReference type="Pfam" id="PF00583">
    <property type="entry name" value="Acetyltransf_1"/>
    <property type="match status" value="1"/>
</dbReference>
<comment type="caution">
    <text evidence="2">The sequence shown here is derived from an EMBL/GenBank/DDBJ whole genome shotgun (WGS) entry which is preliminary data.</text>
</comment>
<protein>
    <submittedName>
        <fullName evidence="2">Peptidyl-lysine N-acetyltransferase PatZ</fullName>
    </submittedName>
</protein>
<keyword evidence="3" id="KW-1185">Reference proteome</keyword>
<evidence type="ECO:0000313" key="2">
    <source>
        <dbReference type="EMBL" id="GAA5529010.1"/>
    </source>
</evidence>
<accession>A0ABP9X0Q9</accession>
<proteinExistence type="predicted"/>
<dbReference type="Gene3D" id="3.40.630.30">
    <property type="match status" value="1"/>
</dbReference>
<dbReference type="Proteomes" id="UP001428290">
    <property type="component" value="Unassembled WGS sequence"/>
</dbReference>
<organism evidence="2 3">
    <name type="scientific">Herpetosiphon gulosus</name>
    <dbReference type="NCBI Taxonomy" id="1973496"/>
    <lineage>
        <taxon>Bacteria</taxon>
        <taxon>Bacillati</taxon>
        <taxon>Chloroflexota</taxon>
        <taxon>Chloroflexia</taxon>
        <taxon>Herpetosiphonales</taxon>
        <taxon>Herpetosiphonaceae</taxon>
        <taxon>Herpetosiphon</taxon>
    </lineage>
</organism>
<dbReference type="InterPro" id="IPR016181">
    <property type="entry name" value="Acyl_CoA_acyltransferase"/>
</dbReference>
<gene>
    <name evidence="2" type="primary">patZ</name>
    <name evidence="2" type="ORF">Hgul01_02813</name>
</gene>
<evidence type="ECO:0000259" key="1">
    <source>
        <dbReference type="PROSITE" id="PS51186"/>
    </source>
</evidence>
<dbReference type="PROSITE" id="PS51186">
    <property type="entry name" value="GNAT"/>
    <property type="match status" value="1"/>
</dbReference>
<dbReference type="EMBL" id="BAABRU010000009">
    <property type="protein sequence ID" value="GAA5529010.1"/>
    <property type="molecule type" value="Genomic_DNA"/>
</dbReference>
<feature type="domain" description="N-acetyltransferase" evidence="1">
    <location>
        <begin position="46"/>
        <end position="208"/>
    </location>
</feature>
<name>A0ABP9X0Q9_9CHLR</name>
<dbReference type="InterPro" id="IPR000182">
    <property type="entry name" value="GNAT_dom"/>
</dbReference>
<dbReference type="SUPFAM" id="SSF55729">
    <property type="entry name" value="Acyl-CoA N-acyltransferases (Nat)"/>
    <property type="match status" value="1"/>
</dbReference>
<reference evidence="2 3" key="1">
    <citation type="submission" date="2024-02" db="EMBL/GenBank/DDBJ databases">
        <title>Herpetosiphon gulosus NBRC 112829.</title>
        <authorList>
            <person name="Ichikawa N."/>
            <person name="Katano-Makiyama Y."/>
            <person name="Hidaka K."/>
        </authorList>
    </citation>
    <scope>NUCLEOTIDE SEQUENCE [LARGE SCALE GENOMIC DNA]</scope>
    <source>
        <strain evidence="2 3">NBRC 112829</strain>
    </source>
</reference>
<sequence>MLPVPHQLMPIMLPLNLTIEEPTLPDLTPFPQTGLVHWTSKLGVELAIRHITPDDAKLLVELYGRLSPRTLELRFATIMINIPIERVIEESARLATLNHDHADALIALLNEDGQEHIVAVARLAGADHIQAEFALLVRDDFQGHGVGTYMLDLLFQVALVRGLRYLKASVLAENAAMLRLIRRSGFPYHMHTSHGESDVTIYLDPTISEGEINHH</sequence>
<evidence type="ECO:0000313" key="3">
    <source>
        <dbReference type="Proteomes" id="UP001428290"/>
    </source>
</evidence>